<keyword evidence="12" id="KW-1185">Reference proteome</keyword>
<dbReference type="WBParaSite" id="scaffold6112_cov148.g10426">
    <property type="protein sequence ID" value="scaffold6112_cov148.g10426"/>
    <property type="gene ID" value="scaffold6112_cov148.g10426"/>
</dbReference>
<dbReference type="InterPro" id="IPR023170">
    <property type="entry name" value="HhH_base_excis_C"/>
</dbReference>
<dbReference type="Proteomes" id="UP000887561">
    <property type="component" value="Unplaced"/>
</dbReference>
<protein>
    <recommendedName>
        <fullName evidence="1">DNA-(apurinic or apyrimidinic site) lyase</fullName>
        <ecNumber evidence="1">4.2.99.18</ecNumber>
    </recommendedName>
</protein>
<evidence type="ECO:0000256" key="9">
    <source>
        <dbReference type="ARBA" id="ARBA00023239"/>
    </source>
</evidence>
<evidence type="ECO:0000313" key="12">
    <source>
        <dbReference type="Proteomes" id="UP000887561"/>
    </source>
</evidence>
<dbReference type="FunFam" id="1.10.340.30:FF:000005">
    <property type="entry name" value="Endonuclease III-like protein 1"/>
    <property type="match status" value="1"/>
</dbReference>
<evidence type="ECO:0000313" key="13">
    <source>
        <dbReference type="WBParaSite" id="scaffold6112_cov148.g10426"/>
    </source>
</evidence>
<dbReference type="Pfam" id="PF00730">
    <property type="entry name" value="HhH-GPD"/>
    <property type="match status" value="1"/>
</dbReference>
<keyword evidence="2" id="KW-0004">4Fe-4S</keyword>
<dbReference type="Gene3D" id="3.30.2350.10">
    <property type="entry name" value="Pseudouridine synthase"/>
    <property type="match status" value="1"/>
</dbReference>
<keyword evidence="3" id="KW-0479">Metal-binding</keyword>
<dbReference type="Pfam" id="PF16065">
    <property type="entry name" value="DUF4807"/>
    <property type="match status" value="1"/>
</dbReference>
<evidence type="ECO:0000256" key="10">
    <source>
        <dbReference type="ARBA" id="ARBA00023295"/>
    </source>
</evidence>
<evidence type="ECO:0000256" key="1">
    <source>
        <dbReference type="ARBA" id="ARBA00012720"/>
    </source>
</evidence>
<dbReference type="PANTHER" id="PTHR43286">
    <property type="entry name" value="ENDONUCLEASE III-LIKE PROTEIN 1"/>
    <property type="match status" value="1"/>
</dbReference>
<dbReference type="SMART" id="SM00478">
    <property type="entry name" value="ENDO3c"/>
    <property type="match status" value="1"/>
</dbReference>
<dbReference type="EC" id="4.2.99.18" evidence="1"/>
<keyword evidence="5" id="KW-0378">Hydrolase</keyword>
<evidence type="ECO:0000256" key="6">
    <source>
        <dbReference type="ARBA" id="ARBA00023004"/>
    </source>
</evidence>
<evidence type="ECO:0000256" key="7">
    <source>
        <dbReference type="ARBA" id="ARBA00023014"/>
    </source>
</evidence>
<dbReference type="GO" id="GO:0051539">
    <property type="term" value="F:4 iron, 4 sulfur cluster binding"/>
    <property type="evidence" value="ECO:0007669"/>
    <property type="project" value="UniProtKB-KW"/>
</dbReference>
<keyword evidence="10" id="KW-0326">Glycosidase</keyword>
<dbReference type="Gene3D" id="1.10.340.30">
    <property type="entry name" value="Hypothetical protein, domain 2"/>
    <property type="match status" value="1"/>
</dbReference>
<evidence type="ECO:0000256" key="4">
    <source>
        <dbReference type="ARBA" id="ARBA00022763"/>
    </source>
</evidence>
<keyword evidence="4" id="KW-0227">DNA damage</keyword>
<dbReference type="GO" id="GO:0140078">
    <property type="term" value="F:class I DNA-(apurinic or apyrimidinic site) endonuclease activity"/>
    <property type="evidence" value="ECO:0007669"/>
    <property type="project" value="UniProtKB-EC"/>
</dbReference>
<feature type="domain" description="HhH-GPD" evidence="11">
    <location>
        <begin position="37"/>
        <end position="180"/>
    </location>
</feature>
<reference evidence="13" key="1">
    <citation type="submission" date="2022-11" db="UniProtKB">
        <authorList>
            <consortium name="WormBaseParasite"/>
        </authorList>
    </citation>
    <scope>IDENTIFICATION</scope>
</reference>
<evidence type="ECO:0000256" key="5">
    <source>
        <dbReference type="ARBA" id="ARBA00022801"/>
    </source>
</evidence>
<dbReference type="GO" id="GO:0006289">
    <property type="term" value="P:nucleotide-excision repair"/>
    <property type="evidence" value="ECO:0007669"/>
    <property type="project" value="TreeGrafter"/>
</dbReference>
<proteinExistence type="predicted"/>
<organism evidence="12 13">
    <name type="scientific">Meloidogyne javanica</name>
    <name type="common">Root-knot nematode worm</name>
    <dbReference type="NCBI Taxonomy" id="6303"/>
    <lineage>
        <taxon>Eukaryota</taxon>
        <taxon>Metazoa</taxon>
        <taxon>Ecdysozoa</taxon>
        <taxon>Nematoda</taxon>
        <taxon>Chromadorea</taxon>
        <taxon>Rhabditida</taxon>
        <taxon>Tylenchina</taxon>
        <taxon>Tylenchomorpha</taxon>
        <taxon>Tylenchoidea</taxon>
        <taxon>Meloidogynidae</taxon>
        <taxon>Meloidogyninae</taxon>
        <taxon>Meloidogyne</taxon>
        <taxon>Meloidogyne incognita group</taxon>
    </lineage>
</organism>
<name>A0A915N0R9_MELJA</name>
<dbReference type="AlphaFoldDB" id="A0A915N0R9"/>
<dbReference type="SUPFAM" id="SSF55120">
    <property type="entry name" value="Pseudouridine synthase"/>
    <property type="match status" value="1"/>
</dbReference>
<dbReference type="GO" id="GO:0003723">
    <property type="term" value="F:RNA binding"/>
    <property type="evidence" value="ECO:0007669"/>
    <property type="project" value="InterPro"/>
</dbReference>
<accession>A0A915N0R9</accession>
<dbReference type="PANTHER" id="PTHR43286:SF1">
    <property type="entry name" value="ENDONUCLEASE III-LIKE PROTEIN 1"/>
    <property type="match status" value="1"/>
</dbReference>
<dbReference type="GO" id="GO:0000703">
    <property type="term" value="F:oxidized pyrimidine nucleobase lesion DNA N-glycosylase activity"/>
    <property type="evidence" value="ECO:0007669"/>
    <property type="project" value="TreeGrafter"/>
</dbReference>
<dbReference type="CDD" id="cd00056">
    <property type="entry name" value="ENDO3c"/>
    <property type="match status" value="1"/>
</dbReference>
<evidence type="ECO:0000256" key="3">
    <source>
        <dbReference type="ARBA" id="ARBA00022723"/>
    </source>
</evidence>
<keyword evidence="8" id="KW-0234">DNA repair</keyword>
<dbReference type="GO" id="GO:0005634">
    <property type="term" value="C:nucleus"/>
    <property type="evidence" value="ECO:0007669"/>
    <property type="project" value="TreeGrafter"/>
</dbReference>
<dbReference type="SUPFAM" id="SSF48150">
    <property type="entry name" value="DNA-glycosylase"/>
    <property type="match status" value="1"/>
</dbReference>
<dbReference type="GO" id="GO:0009982">
    <property type="term" value="F:pseudouridine synthase activity"/>
    <property type="evidence" value="ECO:0007669"/>
    <property type="project" value="InterPro"/>
</dbReference>
<keyword evidence="7" id="KW-0411">Iron-sulfur</keyword>
<evidence type="ECO:0000259" key="11">
    <source>
        <dbReference type="SMART" id="SM00478"/>
    </source>
</evidence>
<dbReference type="Gene3D" id="1.10.1670.10">
    <property type="entry name" value="Helix-hairpin-Helix base-excision DNA repair enzymes (C-terminal)"/>
    <property type="match status" value="1"/>
</dbReference>
<dbReference type="InterPro" id="IPR020103">
    <property type="entry name" value="PsdUridine_synth_cat_dom_sf"/>
</dbReference>
<dbReference type="InterPro" id="IPR011257">
    <property type="entry name" value="DNA_glycosylase"/>
</dbReference>
<dbReference type="GO" id="GO:0046872">
    <property type="term" value="F:metal ion binding"/>
    <property type="evidence" value="ECO:0007669"/>
    <property type="project" value="UniProtKB-KW"/>
</dbReference>
<keyword evidence="6" id="KW-0408">Iron</keyword>
<sequence>MRQNADAPVDLMGCHTCADKNADPKTFRFQTLVALMLSSQTKDQVTSAAMERLKTAGCSISSLLELPKEQLEELLKPVGFYKRKTEYLKRVCAILREKYNDDIPNTFEGVGPKMANLTIQIAFGRIGEGIGVDTHVHRISNRLNWVKTKTPEQTEFELREVLPKNEWSTINQLLVGFGQTICLPVGPKCLECLLYKHGQYIFPMSEIEDDIFGLKKLDSLPLPNSHFNKQQNINRNTTKIKENGNLFDQHFFPELIKNSSKQNKQQCGQEGEVDFFTEHFERQTSGQEELSTKDVFELINQQNTGIRELWSYVDPVWKFSDEELVEFMAQRIVYETDEVIAFDKPFQVAYSGAPKDQAQLDRILQQQELRTLFDQQHFYFRFRCLCKNFPAQVPDKTRVSIPLIKVIKNGNVKFCPLLGRASSDDHIFHLNTDCKLIDFNKGAQVSLIDAFTRTGLINVVRSHLYYGLDCPLIGDQKYTRPNNPKNQALNPIKTALNKQAMEALNLRKNDSRKLPMFMHLGEVHLPEIIKGMEGKNEENCFEEGGGRGSIVFRAVPMRTLLFFKNYLEQIEYKSRERWIGKIYERVVDDKDNLILQFLHKVLELESEMWRLSTLGGAVSAMGFFSEKFVKAALLVSLRQLKIAQILGDPISIARCYLYISLGLAQDGHFKKAITTVRGIWKENIVSLHSEFLKNCTLGVWMTIKWIKTREKRTFLS</sequence>
<dbReference type="GO" id="GO:0006285">
    <property type="term" value="P:base-excision repair, AP site formation"/>
    <property type="evidence" value="ECO:0007669"/>
    <property type="project" value="TreeGrafter"/>
</dbReference>
<evidence type="ECO:0000256" key="2">
    <source>
        <dbReference type="ARBA" id="ARBA00022485"/>
    </source>
</evidence>
<dbReference type="GO" id="GO:0001522">
    <property type="term" value="P:pseudouridine synthesis"/>
    <property type="evidence" value="ECO:0007669"/>
    <property type="project" value="InterPro"/>
</dbReference>
<dbReference type="InterPro" id="IPR003265">
    <property type="entry name" value="HhH-GPD_domain"/>
</dbReference>
<evidence type="ECO:0000256" key="8">
    <source>
        <dbReference type="ARBA" id="ARBA00023204"/>
    </source>
</evidence>
<dbReference type="InterPro" id="IPR032072">
    <property type="entry name" value="DUF4807"/>
</dbReference>
<keyword evidence="9" id="KW-0456">Lyase</keyword>